<accession>A0A6A4KMR3</accession>
<keyword evidence="3" id="KW-1185">Reference proteome</keyword>
<evidence type="ECO:0000256" key="1">
    <source>
        <dbReference type="PROSITE-ProRule" id="PRU00023"/>
    </source>
</evidence>
<name>A0A6A4KMR3_9ERIC</name>
<dbReference type="InterPro" id="IPR002110">
    <property type="entry name" value="Ankyrin_rpt"/>
</dbReference>
<dbReference type="Proteomes" id="UP000428333">
    <property type="component" value="Linkage Group LG12"/>
</dbReference>
<dbReference type="SUPFAM" id="SSF48403">
    <property type="entry name" value="Ankyrin repeat"/>
    <property type="match status" value="1"/>
</dbReference>
<organism evidence="2 3">
    <name type="scientific">Rhododendron williamsianum</name>
    <dbReference type="NCBI Taxonomy" id="262921"/>
    <lineage>
        <taxon>Eukaryota</taxon>
        <taxon>Viridiplantae</taxon>
        <taxon>Streptophyta</taxon>
        <taxon>Embryophyta</taxon>
        <taxon>Tracheophyta</taxon>
        <taxon>Spermatophyta</taxon>
        <taxon>Magnoliopsida</taxon>
        <taxon>eudicotyledons</taxon>
        <taxon>Gunneridae</taxon>
        <taxon>Pentapetalae</taxon>
        <taxon>asterids</taxon>
        <taxon>Ericales</taxon>
        <taxon>Ericaceae</taxon>
        <taxon>Ericoideae</taxon>
        <taxon>Rhodoreae</taxon>
        <taxon>Rhododendron</taxon>
    </lineage>
</organism>
<dbReference type="InterPro" id="IPR036770">
    <property type="entry name" value="Ankyrin_rpt-contain_sf"/>
</dbReference>
<dbReference type="Pfam" id="PF12796">
    <property type="entry name" value="Ank_2"/>
    <property type="match status" value="1"/>
</dbReference>
<comment type="caution">
    <text evidence="2">The sequence shown here is derived from an EMBL/GenBank/DDBJ whole genome shotgun (WGS) entry which is preliminary data.</text>
</comment>
<gene>
    <name evidence="2" type="ORF">C3L33_19256</name>
</gene>
<protein>
    <submittedName>
        <fullName evidence="2">Uncharacterized protein</fullName>
    </submittedName>
</protein>
<dbReference type="PROSITE" id="PS50088">
    <property type="entry name" value="ANK_REPEAT"/>
    <property type="match status" value="1"/>
</dbReference>
<evidence type="ECO:0000313" key="2">
    <source>
        <dbReference type="EMBL" id="KAE9448843.1"/>
    </source>
</evidence>
<dbReference type="AlphaFoldDB" id="A0A6A4KMR3"/>
<dbReference type="PANTHER" id="PTHR47303:SF1">
    <property type="entry name" value="NF-KAPPA-B INHIBITOR BETA"/>
    <property type="match status" value="1"/>
</dbReference>
<dbReference type="Gene3D" id="1.25.40.20">
    <property type="entry name" value="Ankyrin repeat-containing domain"/>
    <property type="match status" value="1"/>
</dbReference>
<dbReference type="PANTHER" id="PTHR47303">
    <property type="match status" value="1"/>
</dbReference>
<feature type="repeat" description="ANK" evidence="1">
    <location>
        <begin position="37"/>
        <end position="69"/>
    </location>
</feature>
<feature type="non-terminal residue" evidence="2">
    <location>
        <position position="1"/>
    </location>
</feature>
<dbReference type="EMBL" id="QEFC01003382">
    <property type="protein sequence ID" value="KAE9448843.1"/>
    <property type="molecule type" value="Genomic_DNA"/>
</dbReference>
<proteinExistence type="predicted"/>
<dbReference type="OrthoDB" id="1742424at2759"/>
<evidence type="ECO:0000313" key="3">
    <source>
        <dbReference type="Proteomes" id="UP000428333"/>
    </source>
</evidence>
<keyword evidence="1" id="KW-0040">ANK repeat</keyword>
<reference evidence="2 3" key="1">
    <citation type="journal article" date="2019" name="Genome Biol. Evol.">
        <title>The Rhododendron genome and chromosomal organization provide insight into shared whole-genome duplications across the heath family (Ericaceae).</title>
        <authorList>
            <person name="Soza V.L."/>
            <person name="Lindsley D."/>
            <person name="Waalkes A."/>
            <person name="Ramage E."/>
            <person name="Patwardhan R.P."/>
            <person name="Burton J.N."/>
            <person name="Adey A."/>
            <person name="Kumar A."/>
            <person name="Qiu R."/>
            <person name="Shendure J."/>
            <person name="Hall B."/>
        </authorList>
    </citation>
    <scope>NUCLEOTIDE SEQUENCE [LARGE SCALE GENOMIC DNA]</scope>
    <source>
        <strain evidence="2">RSF 1966-606</strain>
    </source>
</reference>
<sequence>MDTALHIAVGVGKANIHFVEKLVELMPVEALAFKNNGGATALHLAALVGNTEAAAILVDKHSPLLYIDAPGIAGGNDIMLPIHHAAVFGGRDTLSYFLDVTIDDRVAVNETSCTQFIGLLISSYFFVGNSRY</sequence>